<dbReference type="AlphaFoldDB" id="A0A2K8UCZ3"/>
<dbReference type="KEGG" id="tsy:THSYN_19660"/>
<reference evidence="2 3" key="1">
    <citation type="submission" date="2017-03" db="EMBL/GenBank/DDBJ databases">
        <title>Complete genome sequence of Candidatus 'Thiodictyon syntrophicum' sp. nov. strain Cad16T, a photolithoautotroph purple sulfur bacterium isolated from an alpine meromictic lake.</title>
        <authorList>
            <person name="Luedin S.M."/>
            <person name="Pothier J.F."/>
            <person name="Danza F."/>
            <person name="Storelli N."/>
            <person name="Wittwer M."/>
            <person name="Tonolla M."/>
        </authorList>
    </citation>
    <scope>NUCLEOTIDE SEQUENCE [LARGE SCALE GENOMIC DNA]</scope>
    <source>
        <strain evidence="2 3">Cad16T</strain>
    </source>
</reference>
<name>A0A2K8UCZ3_9GAMM</name>
<dbReference type="OrthoDB" id="5771387at2"/>
<evidence type="ECO:0000256" key="1">
    <source>
        <dbReference type="SAM" id="Coils"/>
    </source>
</evidence>
<dbReference type="RefSeq" id="WP_100920645.1">
    <property type="nucleotide sequence ID" value="NZ_CP020370.1"/>
</dbReference>
<accession>A0A2K8UCZ3</accession>
<organism evidence="2 3">
    <name type="scientific">Candidatus Thiodictyon syntrophicum</name>
    <dbReference type="NCBI Taxonomy" id="1166950"/>
    <lineage>
        <taxon>Bacteria</taxon>
        <taxon>Pseudomonadati</taxon>
        <taxon>Pseudomonadota</taxon>
        <taxon>Gammaproteobacteria</taxon>
        <taxon>Chromatiales</taxon>
        <taxon>Chromatiaceae</taxon>
        <taxon>Thiodictyon</taxon>
    </lineage>
</organism>
<dbReference type="EMBL" id="CP020370">
    <property type="protein sequence ID" value="AUB82941.1"/>
    <property type="molecule type" value="Genomic_DNA"/>
</dbReference>
<evidence type="ECO:0000313" key="2">
    <source>
        <dbReference type="EMBL" id="AUB82941.1"/>
    </source>
</evidence>
<protein>
    <submittedName>
        <fullName evidence="2">ATPase</fullName>
    </submittedName>
</protein>
<sequence>MEDTLQRLLAAELQAEKIASLAEEEQDRIIQTALADAKAENERFTGRLPELHRSFLAKAQERAEQNIAELRRRYDERHVQLRDQAEQREEQALEAAFAILIDPHR</sequence>
<evidence type="ECO:0000313" key="3">
    <source>
        <dbReference type="Proteomes" id="UP000232638"/>
    </source>
</evidence>
<feature type="coiled-coil region" evidence="1">
    <location>
        <begin position="53"/>
        <end position="91"/>
    </location>
</feature>
<keyword evidence="1" id="KW-0175">Coiled coil</keyword>
<proteinExistence type="predicted"/>
<dbReference type="Proteomes" id="UP000232638">
    <property type="component" value="Chromosome"/>
</dbReference>
<keyword evidence="3" id="KW-1185">Reference proteome</keyword>
<dbReference type="Gene3D" id="1.20.5.2950">
    <property type="match status" value="1"/>
</dbReference>
<gene>
    <name evidence="2" type="ORF">THSYN_19660</name>
</gene>